<feature type="chain" id="PRO_5030640905" description="DOMON domain-containing protein" evidence="6">
    <location>
        <begin position="26"/>
        <end position="826"/>
    </location>
</feature>
<evidence type="ECO:0000256" key="3">
    <source>
        <dbReference type="ARBA" id="ARBA00023180"/>
    </source>
</evidence>
<keyword evidence="5" id="KW-1133">Transmembrane helix</keyword>
<keyword evidence="5" id="KW-0812">Transmembrane</keyword>
<evidence type="ECO:0000256" key="2">
    <source>
        <dbReference type="ARBA" id="ARBA00023157"/>
    </source>
</evidence>
<dbReference type="GO" id="GO:0005507">
    <property type="term" value="F:copper ion binding"/>
    <property type="evidence" value="ECO:0007669"/>
    <property type="project" value="InterPro"/>
</dbReference>
<dbReference type="AlphaFoldDB" id="A0A7S0X0H6"/>
<feature type="region of interest" description="Disordered" evidence="4">
    <location>
        <begin position="788"/>
        <end position="826"/>
    </location>
</feature>
<dbReference type="InterPro" id="IPR014784">
    <property type="entry name" value="Cu2_ascorb_mOase-like_C"/>
</dbReference>
<feature type="transmembrane region" description="Helical" evidence="5">
    <location>
        <begin position="722"/>
        <end position="742"/>
    </location>
</feature>
<dbReference type="Gene3D" id="2.60.120.230">
    <property type="match status" value="1"/>
</dbReference>
<dbReference type="EMBL" id="HBFB01035053">
    <property type="protein sequence ID" value="CAD8695491.1"/>
    <property type="molecule type" value="Transcribed_RNA"/>
</dbReference>
<dbReference type="InterPro" id="IPR000323">
    <property type="entry name" value="Cu2_ascorb_mOase_N"/>
</dbReference>
<dbReference type="SUPFAM" id="SSF49742">
    <property type="entry name" value="PHM/PNGase F"/>
    <property type="match status" value="2"/>
</dbReference>
<dbReference type="Gene3D" id="2.60.120.310">
    <property type="entry name" value="Copper type II, ascorbate-dependent monooxygenase, N-terminal domain"/>
    <property type="match status" value="1"/>
</dbReference>
<dbReference type="PANTHER" id="PTHR10157:SF23">
    <property type="entry name" value="MOXD1 HOMOLOG 1"/>
    <property type="match status" value="1"/>
</dbReference>
<dbReference type="InterPro" id="IPR045266">
    <property type="entry name" value="DOH_DOMON"/>
</dbReference>
<reference evidence="8" key="1">
    <citation type="submission" date="2021-01" db="EMBL/GenBank/DDBJ databases">
        <authorList>
            <person name="Corre E."/>
            <person name="Pelletier E."/>
            <person name="Niang G."/>
            <person name="Scheremetjew M."/>
            <person name="Finn R."/>
            <person name="Kale V."/>
            <person name="Holt S."/>
            <person name="Cochrane G."/>
            <person name="Meng A."/>
            <person name="Brown T."/>
            <person name="Cohen L."/>
        </authorList>
    </citation>
    <scope>NUCLEOTIDE SEQUENCE</scope>
    <source>
        <strain evidence="8">SAG 11-49</strain>
    </source>
</reference>
<dbReference type="InterPro" id="IPR005018">
    <property type="entry name" value="DOMON_domain"/>
</dbReference>
<feature type="domain" description="DOMON" evidence="7">
    <location>
        <begin position="48"/>
        <end position="170"/>
    </location>
</feature>
<feature type="signal peptide" evidence="6">
    <location>
        <begin position="1"/>
        <end position="25"/>
    </location>
</feature>
<dbReference type="Pfam" id="PF01082">
    <property type="entry name" value="Cu2_monooxygen"/>
    <property type="match status" value="1"/>
</dbReference>
<keyword evidence="5" id="KW-0472">Membrane</keyword>
<keyword evidence="3" id="KW-0325">Glycoprotein</keyword>
<dbReference type="PANTHER" id="PTHR10157">
    <property type="entry name" value="DOPAMINE BETA HYDROXYLASE RELATED"/>
    <property type="match status" value="1"/>
</dbReference>
<keyword evidence="2" id="KW-1015">Disulfide bond</keyword>
<dbReference type="GO" id="GO:0004500">
    <property type="term" value="F:dopamine beta-monooxygenase activity"/>
    <property type="evidence" value="ECO:0007669"/>
    <property type="project" value="InterPro"/>
</dbReference>
<dbReference type="Pfam" id="PF03712">
    <property type="entry name" value="Cu2_monoox_C"/>
    <property type="match status" value="1"/>
</dbReference>
<keyword evidence="6" id="KW-0732">Signal</keyword>
<evidence type="ECO:0000256" key="6">
    <source>
        <dbReference type="SAM" id="SignalP"/>
    </source>
</evidence>
<name>A0A7S0X0H6_9CHLO</name>
<dbReference type="PROSITE" id="PS50836">
    <property type="entry name" value="DOMON"/>
    <property type="match status" value="1"/>
</dbReference>
<evidence type="ECO:0000256" key="5">
    <source>
        <dbReference type="SAM" id="Phobius"/>
    </source>
</evidence>
<proteinExistence type="inferred from homology"/>
<evidence type="ECO:0000256" key="1">
    <source>
        <dbReference type="ARBA" id="ARBA00010676"/>
    </source>
</evidence>
<comment type="similarity">
    <text evidence="1">Belongs to the copper type II ascorbate-dependent monooxygenase family.</text>
</comment>
<dbReference type="SMART" id="SM00664">
    <property type="entry name" value="DoH"/>
    <property type="match status" value="1"/>
</dbReference>
<evidence type="ECO:0000259" key="7">
    <source>
        <dbReference type="PROSITE" id="PS50836"/>
    </source>
</evidence>
<evidence type="ECO:0000313" key="8">
    <source>
        <dbReference type="EMBL" id="CAD8695491.1"/>
    </source>
</evidence>
<dbReference type="InterPro" id="IPR008977">
    <property type="entry name" value="PHM/PNGase_F_dom_sf"/>
</dbReference>
<accession>A0A7S0X0H6</accession>
<organism evidence="8">
    <name type="scientific">Chlamydomonas leiostraca</name>
    <dbReference type="NCBI Taxonomy" id="1034604"/>
    <lineage>
        <taxon>Eukaryota</taxon>
        <taxon>Viridiplantae</taxon>
        <taxon>Chlorophyta</taxon>
        <taxon>core chlorophytes</taxon>
        <taxon>Chlorophyceae</taxon>
        <taxon>CS clade</taxon>
        <taxon>Chlamydomonadales</taxon>
        <taxon>Chlamydomonadaceae</taxon>
        <taxon>Chlamydomonas</taxon>
    </lineage>
</organism>
<dbReference type="InterPro" id="IPR036939">
    <property type="entry name" value="Cu2_ascorb_mOase_N_sf"/>
</dbReference>
<dbReference type="InterPro" id="IPR000945">
    <property type="entry name" value="DBH-like"/>
</dbReference>
<sequence length="826" mass="89051">MKLPMGPRAQVALVVAVGLLAFAASQESAICFSEFSRSVYPYCKELTSEVALHWKIEWGQIQFGIAMAGKYRFVGLGLSDSGGMLGTDMAVLVKEESVTAGSAWTIGDYWSTNFTTPVRDTQQDWTLLGFAQTSMVTTLEISRPLDTCDPYGQDNMVYNDTDTTIVWAYGDKFEYHGPRRGSATLRLNPANYNTTLNVSGLAGANSTVSWFNQNNVTGYTYRQALLAQDPPDLEGEPVTINSLTVKPGQTQYLCTNQELSLDESSKYHVIRYGAYNVNPAIVHHMVLYACTSNPPTGKGYTCNTMPKECSTPIAFWAPGMPTNFTLPPEAGIAFGGDIPHYVALQIHYNNVAARTVDNSGFMLYYTKTLRPSDMGVLTLGTTALTLPPGKASVSSVPSSCPASCTSRLPANLTMTYAWYHMHGAGSTISVRHVRGANETQPLGGKRYWSLAYQGMSQILPESRTLVPGDSLLTTCTYNTTGRQGTTSWGYGAQDETCYAFVYYYPAVPTWTECIQDPRVPVASCRLPATQPTSDISATNVSRLVMARAVASAALAAVAKSPATPAVTATTANLTALRNSINSVLASGNITDYLSLLDKDYTGLLAALSNLNETLIAQQALLDVAAGSDPTQNLRVKLEQAVTAALTASTAVSGSGGTMMWQAVPFSGKESFTTYFDDFALPAIQALPVAVVTPNDTTMFAPYEAPCTRQAPPKPPYYNTGPAIGAIVSVILVLGFIGAILWMQFARKEDPERQQLLAALEETIVHAVEESPDIDEETLKRRLEEVARQKVAETDANKSMGGASSLERADSDFGKFQQAAENEAGSK</sequence>
<evidence type="ECO:0000256" key="4">
    <source>
        <dbReference type="SAM" id="MobiDB-lite"/>
    </source>
</evidence>
<protein>
    <recommendedName>
        <fullName evidence="7">DOMON domain-containing protein</fullName>
    </recommendedName>
</protein>
<gene>
    <name evidence="8" type="ORF">CLEI1391_LOCUS19677</name>
</gene>
<dbReference type="InterPro" id="IPR024548">
    <property type="entry name" value="Cu2_monoox_C"/>
</dbReference>
<dbReference type="Pfam" id="PF03351">
    <property type="entry name" value="DOMON"/>
    <property type="match status" value="1"/>
</dbReference>
<dbReference type="CDD" id="cd09631">
    <property type="entry name" value="DOMON_DOH"/>
    <property type="match status" value="1"/>
</dbReference>